<evidence type="ECO:0000313" key="3">
    <source>
        <dbReference type="Proteomes" id="UP000192501"/>
    </source>
</evidence>
<evidence type="ECO:0000313" key="2">
    <source>
        <dbReference type="EMBL" id="ORD96191.1"/>
    </source>
</evidence>
<dbReference type="VEuPathDB" id="MicrosporidiaDB:A0H76_498"/>
<feature type="transmembrane region" description="Helical" evidence="1">
    <location>
        <begin position="42"/>
        <end position="67"/>
    </location>
</feature>
<dbReference type="EMBL" id="LTAI01001173">
    <property type="protein sequence ID" value="ORD96191.1"/>
    <property type="molecule type" value="Genomic_DNA"/>
</dbReference>
<keyword evidence="1" id="KW-0812">Transmembrane</keyword>
<keyword evidence="1" id="KW-0472">Membrane</keyword>
<proteinExistence type="predicted"/>
<protein>
    <submittedName>
        <fullName evidence="2">Uncharacterized protein</fullName>
    </submittedName>
</protein>
<comment type="caution">
    <text evidence="2">The sequence shown here is derived from an EMBL/GenBank/DDBJ whole genome shotgun (WGS) entry which is preliminary data.</text>
</comment>
<organism evidence="2 3">
    <name type="scientific">Hepatospora eriocheir</name>
    <dbReference type="NCBI Taxonomy" id="1081669"/>
    <lineage>
        <taxon>Eukaryota</taxon>
        <taxon>Fungi</taxon>
        <taxon>Fungi incertae sedis</taxon>
        <taxon>Microsporidia</taxon>
        <taxon>Hepatosporidae</taxon>
        <taxon>Hepatospora</taxon>
    </lineage>
</organism>
<accession>A0A1X0Q8S2</accession>
<dbReference type="Proteomes" id="UP000192501">
    <property type="component" value="Unassembled WGS sequence"/>
</dbReference>
<dbReference type="AlphaFoldDB" id="A0A1X0Q8S2"/>
<sequence length="68" mass="7616">MKAHLKLDDINLSTIGHVKLNDTHDMTTSILGISYSTISQSIILNLFFISLFALTFNFISWTCLLSVP</sequence>
<gene>
    <name evidence="2" type="ORF">A0H76_498</name>
</gene>
<name>A0A1X0Q8S2_9MICR</name>
<evidence type="ECO:0000256" key="1">
    <source>
        <dbReference type="SAM" id="Phobius"/>
    </source>
</evidence>
<reference evidence="2 3" key="1">
    <citation type="journal article" date="2017" name="Environ. Microbiol.">
        <title>Decay of the glycolytic pathway and adaptation to intranuclear parasitism within Enterocytozoonidae microsporidia.</title>
        <authorList>
            <person name="Wiredu Boakye D."/>
            <person name="Jaroenlak P."/>
            <person name="Prachumwat A."/>
            <person name="Williams T.A."/>
            <person name="Bateman K.S."/>
            <person name="Itsathitphaisarn O."/>
            <person name="Sritunyalucksana K."/>
            <person name="Paszkiewicz K.H."/>
            <person name="Moore K.A."/>
            <person name="Stentiford G.D."/>
            <person name="Williams B.A."/>
        </authorList>
    </citation>
    <scope>NUCLEOTIDE SEQUENCE [LARGE SCALE GENOMIC DNA]</scope>
    <source>
        <strain evidence="3">canceri</strain>
    </source>
</reference>
<keyword evidence="1" id="KW-1133">Transmembrane helix</keyword>